<dbReference type="SUPFAM" id="SSF46785">
    <property type="entry name" value="Winged helix' DNA-binding domain"/>
    <property type="match status" value="2"/>
</dbReference>
<evidence type="ECO:0000256" key="4">
    <source>
        <dbReference type="ARBA" id="ARBA00023125"/>
    </source>
</evidence>
<evidence type="ECO:0000256" key="5">
    <source>
        <dbReference type="ARBA" id="ARBA00023163"/>
    </source>
</evidence>
<dbReference type="PRINTS" id="PR00053">
    <property type="entry name" value="FORKHEAD"/>
</dbReference>
<dbReference type="InterPro" id="IPR030456">
    <property type="entry name" value="TF_fork_head_CS_2"/>
</dbReference>
<dbReference type="SMART" id="SM00339">
    <property type="entry name" value="FH"/>
    <property type="match status" value="1"/>
</dbReference>
<dbReference type="InterPro" id="IPR036388">
    <property type="entry name" value="WH-like_DNA-bd_sf"/>
</dbReference>
<name>A0A814T0S5_ADIRI</name>
<dbReference type="Pfam" id="PF00250">
    <property type="entry name" value="Forkhead"/>
    <property type="match status" value="2"/>
</dbReference>
<dbReference type="AlphaFoldDB" id="A0A814T0S5"/>
<dbReference type="PANTHER" id="PTHR45767">
    <property type="entry name" value="FORKHEAD BOX PROTEIN O"/>
    <property type="match status" value="1"/>
</dbReference>
<dbReference type="GO" id="GO:0000978">
    <property type="term" value="F:RNA polymerase II cis-regulatory region sequence-specific DNA binding"/>
    <property type="evidence" value="ECO:0007669"/>
    <property type="project" value="TreeGrafter"/>
</dbReference>
<keyword evidence="4 6" id="KW-0238">DNA-binding</keyword>
<gene>
    <name evidence="9" type="ORF">EDS130_LOCUS22842</name>
</gene>
<reference evidence="9" key="1">
    <citation type="submission" date="2021-02" db="EMBL/GenBank/DDBJ databases">
        <authorList>
            <person name="Nowell W R."/>
        </authorList>
    </citation>
    <scope>NUCLEOTIDE SEQUENCE</scope>
</reference>
<feature type="compositionally biased region" description="Low complexity" evidence="7">
    <location>
        <begin position="403"/>
        <end position="412"/>
    </location>
</feature>
<keyword evidence="5" id="KW-0804">Transcription</keyword>
<dbReference type="PANTHER" id="PTHR45767:SF1">
    <property type="entry name" value="FORKHEAD BOX PROTEIN O1"/>
    <property type="match status" value="1"/>
</dbReference>
<dbReference type="PROSITE" id="PS50039">
    <property type="entry name" value="FORK_HEAD_3"/>
    <property type="match status" value="1"/>
</dbReference>
<evidence type="ECO:0000256" key="1">
    <source>
        <dbReference type="ARBA" id="ARBA00004496"/>
    </source>
</evidence>
<evidence type="ECO:0000313" key="10">
    <source>
        <dbReference type="Proteomes" id="UP000663852"/>
    </source>
</evidence>
<feature type="compositionally biased region" description="Low complexity" evidence="7">
    <location>
        <begin position="384"/>
        <end position="396"/>
    </location>
</feature>
<evidence type="ECO:0000256" key="7">
    <source>
        <dbReference type="SAM" id="MobiDB-lite"/>
    </source>
</evidence>
<dbReference type="GO" id="GO:0008286">
    <property type="term" value="P:insulin receptor signaling pathway"/>
    <property type="evidence" value="ECO:0007669"/>
    <property type="project" value="TreeGrafter"/>
</dbReference>
<dbReference type="Proteomes" id="UP000663852">
    <property type="component" value="Unassembled WGS sequence"/>
</dbReference>
<keyword evidence="2" id="KW-0963">Cytoplasm</keyword>
<dbReference type="GO" id="GO:0005634">
    <property type="term" value="C:nucleus"/>
    <property type="evidence" value="ECO:0007669"/>
    <property type="project" value="UniProtKB-SubCell"/>
</dbReference>
<keyword evidence="3" id="KW-0805">Transcription regulation</keyword>
<sequence>MMMRNDPSGVLSSCDLLVDRTDDNYDSMVKPHQSDLHQYHHSHYPNHHSDSSRSSSVCSSSLSPKTSTSTGAITTGISSATVPDATVAVTLTDIDPQLAQHVEYELGLTKKNGNGTGTRKNAWGNLSYAELISKAITSSAEQRLTLSEIYDWMIKYVPFFRNKVDRISSAGWKRLTLSEIYDWMIKYVPFFRNKVDRISSAGWKNSIRHNLSLHNRFKRVQSEGTGKSSWWMINPDDKMTCGNDTSSSSPASGIKQPRRRLGQGAKSASLSTTTQPKRLRGPRSTKTTRAMTVAQRMEQQQQQQHQTSGNQQIQPSDMSTISIYDTQQWPSQLDTDNTPNHIYEQELYSTSVHTPTTNTNGNSTACLQSTYSYDDIVTNYVGNTSSTNNTNNTGDYSYHHPHQYQSHPQHSHTLYQHHHSSNYDPGASGGYYHHSNSCPHPLDTYHANNPGTYSLQQQQIDPNDEQVYLRAHSISSHSSSSSLSPPTLSTTNNLLPSSSSGSSSSNYPPSHPHKSSLSGGYLHPTSNGTVTLYSHHHQPHHPDIETLLDLNTQDDDIDDDDDLSTLVHHHQGMIDDQHQLSSFFSPDHNHQVISHNDASPSLLRTVLNRPIVDTLNVCRTFVFPKFHAHL</sequence>
<feature type="region of interest" description="Disordered" evidence="7">
    <location>
        <begin position="384"/>
        <end position="435"/>
    </location>
</feature>
<feature type="compositionally biased region" description="Polar residues" evidence="7">
    <location>
        <begin position="266"/>
        <end position="276"/>
    </location>
</feature>
<protein>
    <recommendedName>
        <fullName evidence="8">Fork-head domain-containing protein</fullName>
    </recommendedName>
</protein>
<dbReference type="EMBL" id="CAJNOJ010000122">
    <property type="protein sequence ID" value="CAF1155510.1"/>
    <property type="molecule type" value="Genomic_DNA"/>
</dbReference>
<organism evidence="9 10">
    <name type="scientific">Adineta ricciae</name>
    <name type="common">Rotifer</name>
    <dbReference type="NCBI Taxonomy" id="249248"/>
    <lineage>
        <taxon>Eukaryota</taxon>
        <taxon>Metazoa</taxon>
        <taxon>Spiralia</taxon>
        <taxon>Gnathifera</taxon>
        <taxon>Rotifera</taxon>
        <taxon>Eurotatoria</taxon>
        <taxon>Bdelloidea</taxon>
        <taxon>Adinetida</taxon>
        <taxon>Adinetidae</taxon>
        <taxon>Adineta</taxon>
    </lineage>
</organism>
<evidence type="ECO:0000256" key="6">
    <source>
        <dbReference type="PROSITE-ProRule" id="PRU00089"/>
    </source>
</evidence>
<proteinExistence type="predicted"/>
<comment type="caution">
    <text evidence="9">The sequence shown here is derived from an EMBL/GenBank/DDBJ whole genome shotgun (WGS) entry which is preliminary data.</text>
</comment>
<evidence type="ECO:0000259" key="8">
    <source>
        <dbReference type="PROSITE" id="PS50039"/>
    </source>
</evidence>
<dbReference type="PROSITE" id="PS00658">
    <property type="entry name" value="FORK_HEAD_2"/>
    <property type="match status" value="1"/>
</dbReference>
<feature type="region of interest" description="Disordered" evidence="7">
    <location>
        <begin position="38"/>
        <end position="75"/>
    </location>
</feature>
<feature type="region of interest" description="Disordered" evidence="7">
    <location>
        <begin position="472"/>
        <end position="523"/>
    </location>
</feature>
<dbReference type="Gene3D" id="1.10.10.10">
    <property type="entry name" value="Winged helix-like DNA-binding domain superfamily/Winged helix DNA-binding domain"/>
    <property type="match status" value="2"/>
</dbReference>
<dbReference type="InterPro" id="IPR036390">
    <property type="entry name" value="WH_DNA-bd_sf"/>
</dbReference>
<comment type="subcellular location">
    <subcellularLocation>
        <location evidence="1">Cytoplasm</location>
    </subcellularLocation>
    <subcellularLocation>
        <location evidence="6">Nucleus</location>
    </subcellularLocation>
</comment>
<keyword evidence="6" id="KW-0539">Nucleus</keyword>
<feature type="region of interest" description="Disordered" evidence="7">
    <location>
        <begin position="228"/>
        <end position="314"/>
    </location>
</feature>
<accession>A0A814T0S5</accession>
<feature type="domain" description="Fork-head" evidence="8">
    <location>
        <begin position="123"/>
        <end position="260"/>
    </location>
</feature>
<feature type="compositionally biased region" description="Low complexity" evidence="7">
    <location>
        <begin position="293"/>
        <end position="314"/>
    </location>
</feature>
<dbReference type="InterPro" id="IPR001766">
    <property type="entry name" value="Fork_head_dom"/>
</dbReference>
<evidence type="ECO:0000256" key="2">
    <source>
        <dbReference type="ARBA" id="ARBA00022490"/>
    </source>
</evidence>
<dbReference type="OrthoDB" id="5954824at2759"/>
<feature type="DNA-binding region" description="Fork-head" evidence="6">
    <location>
        <begin position="123"/>
        <end position="260"/>
    </location>
</feature>
<feature type="compositionally biased region" description="Polar residues" evidence="7">
    <location>
        <begin position="242"/>
        <end position="251"/>
    </location>
</feature>
<dbReference type="GO" id="GO:0005737">
    <property type="term" value="C:cytoplasm"/>
    <property type="evidence" value="ECO:0007669"/>
    <property type="project" value="UniProtKB-SubCell"/>
</dbReference>
<feature type="compositionally biased region" description="Low complexity" evidence="7">
    <location>
        <begin position="52"/>
        <end position="75"/>
    </location>
</feature>
<feature type="compositionally biased region" description="Low complexity" evidence="7">
    <location>
        <begin position="472"/>
        <end position="508"/>
    </location>
</feature>
<evidence type="ECO:0000256" key="3">
    <source>
        <dbReference type="ARBA" id="ARBA00023015"/>
    </source>
</evidence>
<evidence type="ECO:0000313" key="9">
    <source>
        <dbReference type="EMBL" id="CAF1155510.1"/>
    </source>
</evidence>
<dbReference type="GO" id="GO:0000981">
    <property type="term" value="F:DNA-binding transcription factor activity, RNA polymerase II-specific"/>
    <property type="evidence" value="ECO:0007669"/>
    <property type="project" value="TreeGrafter"/>
</dbReference>